<evidence type="ECO:0000313" key="3">
    <source>
        <dbReference type="Proteomes" id="UP000615760"/>
    </source>
</evidence>
<evidence type="ECO:0000313" key="2">
    <source>
        <dbReference type="EMBL" id="GGB83992.1"/>
    </source>
</evidence>
<organism evidence="2 3">
    <name type="scientific">Flavobacterium suaedae</name>
    <dbReference type="NCBI Taxonomy" id="1767027"/>
    <lineage>
        <taxon>Bacteria</taxon>
        <taxon>Pseudomonadati</taxon>
        <taxon>Bacteroidota</taxon>
        <taxon>Flavobacteriia</taxon>
        <taxon>Flavobacteriales</taxon>
        <taxon>Flavobacteriaceae</taxon>
        <taxon>Flavobacterium</taxon>
    </lineage>
</organism>
<accession>A0ABQ1K4P2</accession>
<reference evidence="3" key="1">
    <citation type="journal article" date="2019" name="Int. J. Syst. Evol. Microbiol.">
        <title>The Global Catalogue of Microorganisms (GCM) 10K type strain sequencing project: providing services to taxonomists for standard genome sequencing and annotation.</title>
        <authorList>
            <consortium name="The Broad Institute Genomics Platform"/>
            <consortium name="The Broad Institute Genome Sequencing Center for Infectious Disease"/>
            <person name="Wu L."/>
            <person name="Ma J."/>
        </authorList>
    </citation>
    <scope>NUCLEOTIDE SEQUENCE [LARGE SCALE GENOMIC DNA]</scope>
    <source>
        <strain evidence="3">CGMCC 1.15461</strain>
    </source>
</reference>
<dbReference type="Pfam" id="PF04402">
    <property type="entry name" value="SIMPL"/>
    <property type="match status" value="1"/>
</dbReference>
<feature type="signal peptide" evidence="1">
    <location>
        <begin position="1"/>
        <end position="20"/>
    </location>
</feature>
<dbReference type="InterPro" id="IPR007497">
    <property type="entry name" value="SIMPL/DUF541"/>
</dbReference>
<feature type="chain" id="PRO_5047363253" description="DUF541 domain-containing protein" evidence="1">
    <location>
        <begin position="21"/>
        <end position="234"/>
    </location>
</feature>
<evidence type="ECO:0000256" key="1">
    <source>
        <dbReference type="SAM" id="SignalP"/>
    </source>
</evidence>
<keyword evidence="3" id="KW-1185">Reference proteome</keyword>
<name>A0ABQ1K4P2_9FLAO</name>
<keyword evidence="1" id="KW-0732">Signal</keyword>
<dbReference type="Proteomes" id="UP000615760">
    <property type="component" value="Unassembled WGS sequence"/>
</dbReference>
<proteinExistence type="predicted"/>
<dbReference type="EMBL" id="BMJE01000007">
    <property type="protein sequence ID" value="GGB83992.1"/>
    <property type="molecule type" value="Genomic_DNA"/>
</dbReference>
<dbReference type="Gene3D" id="3.30.110.170">
    <property type="entry name" value="Protein of unknown function (DUF541), domain 1"/>
    <property type="match status" value="1"/>
</dbReference>
<sequence length="234" mass="26011">MKIYLQLLIVFIGVSLYAQQQTTLNQPYIETIVEADSLVVPDRIHISVLLNEADFRGRKSVEEQEQLLKQALIKVGVDVEKDVTLLDFGSNYKGYFLKGKDVIKNKLFNVLVRDACTAGKVLVRLEEVGISNVMITKTEYSGAKNLVLQLKGLAVKRAKQQAEALAVPLNQKVGKALLIKCMDRPNYTSSYNAPGTVVLRGVGTINNDTTLNSFDVDFDKIKFVSTVQVVFVLE</sequence>
<comment type="caution">
    <text evidence="2">The sequence shown here is derived from an EMBL/GenBank/DDBJ whole genome shotgun (WGS) entry which is preliminary data.</text>
</comment>
<gene>
    <name evidence="2" type="ORF">GCM10007424_25000</name>
</gene>
<evidence type="ECO:0008006" key="4">
    <source>
        <dbReference type="Google" id="ProtNLM"/>
    </source>
</evidence>
<protein>
    <recommendedName>
        <fullName evidence="4">DUF541 domain-containing protein</fullName>
    </recommendedName>
</protein>
<dbReference type="RefSeq" id="WP_188621651.1">
    <property type="nucleotide sequence ID" value="NZ_BMJE01000007.1"/>
</dbReference>